<keyword evidence="5 7" id="KW-1133">Transmembrane helix</keyword>
<evidence type="ECO:0000313" key="9">
    <source>
        <dbReference type="Proteomes" id="UP000017747"/>
    </source>
</evidence>
<dbReference type="PATRIC" id="fig|994573.3.peg.3635"/>
<comment type="subcellular location">
    <subcellularLocation>
        <location evidence="1">Cell membrane</location>
        <topology evidence="1">Multi-pass membrane protein</topology>
    </subcellularLocation>
</comment>
<evidence type="ECO:0000256" key="7">
    <source>
        <dbReference type="SAM" id="Phobius"/>
    </source>
</evidence>
<keyword evidence="9" id="KW-1185">Reference proteome</keyword>
<keyword evidence="3" id="KW-1003">Cell membrane</keyword>
<feature type="transmembrane region" description="Helical" evidence="7">
    <location>
        <begin position="112"/>
        <end position="132"/>
    </location>
</feature>
<dbReference type="GO" id="GO:0005886">
    <property type="term" value="C:plasma membrane"/>
    <property type="evidence" value="ECO:0007669"/>
    <property type="project" value="UniProtKB-SubCell"/>
</dbReference>
<sequence>MEKGKKFFKRYKIFLILAALNLVIGIISPEIGLKSLSLTKSNVLEMLSIIPPVFVLLGLLDVWVKRETMVKYMGKGSGLVGVLIAFFIGSAAAGPLYAAFPVAGVLLRKGSSVTNVYIMLGAWSTTKIPLLLFEASSMGLKFTGIRLCMSIIGITIIALMMEKFLPQEEKDEMVRRAMEKA</sequence>
<evidence type="ECO:0000256" key="5">
    <source>
        <dbReference type="ARBA" id="ARBA00022989"/>
    </source>
</evidence>
<evidence type="ECO:0000256" key="3">
    <source>
        <dbReference type="ARBA" id="ARBA00022475"/>
    </source>
</evidence>
<evidence type="ECO:0000256" key="4">
    <source>
        <dbReference type="ARBA" id="ARBA00022692"/>
    </source>
</evidence>
<feature type="transmembrane region" description="Helical" evidence="7">
    <location>
        <begin position="76"/>
        <end position="100"/>
    </location>
</feature>
<dbReference type="RefSeq" id="WP_023388220.1">
    <property type="nucleotide sequence ID" value="NZ_AXUN02000231.1"/>
</dbReference>
<feature type="transmembrane region" description="Helical" evidence="7">
    <location>
        <begin position="43"/>
        <end position="64"/>
    </location>
</feature>
<dbReference type="AlphaFoldDB" id="V7I1Q7"/>
<reference evidence="8 9" key="1">
    <citation type="journal article" date="2014" name="Genome Announc.">
        <title>Genome Sequence of Youngiibacter fragilis, the Type Strain of the Genus Youngiibacter.</title>
        <authorList>
            <person name="Wawrik C.B."/>
            <person name="Callaghan A.V."/>
            <person name="Stamps B.W."/>
            <person name="Wawrik B."/>
        </authorList>
    </citation>
    <scope>NUCLEOTIDE SEQUENCE [LARGE SCALE GENOMIC DNA]</scope>
    <source>
        <strain evidence="8 9">232.1</strain>
    </source>
</reference>
<evidence type="ECO:0000256" key="2">
    <source>
        <dbReference type="ARBA" id="ARBA00006386"/>
    </source>
</evidence>
<proteinExistence type="inferred from homology"/>
<evidence type="ECO:0000256" key="6">
    <source>
        <dbReference type="ARBA" id="ARBA00023136"/>
    </source>
</evidence>
<feature type="transmembrane region" description="Helical" evidence="7">
    <location>
        <begin position="12"/>
        <end position="31"/>
    </location>
</feature>
<dbReference type="eggNOG" id="COG0701">
    <property type="taxonomic scope" value="Bacteria"/>
</dbReference>
<dbReference type="Proteomes" id="UP000017747">
    <property type="component" value="Unassembled WGS sequence"/>
</dbReference>
<name>V7I1Q7_9CLOT</name>
<evidence type="ECO:0000256" key="1">
    <source>
        <dbReference type="ARBA" id="ARBA00004651"/>
    </source>
</evidence>
<dbReference type="EMBL" id="AXUN02000231">
    <property type="protein sequence ID" value="ETA79099.1"/>
    <property type="molecule type" value="Genomic_DNA"/>
</dbReference>
<organism evidence="8 9">
    <name type="scientific">Youngiibacter fragilis 232.1</name>
    <dbReference type="NCBI Taxonomy" id="994573"/>
    <lineage>
        <taxon>Bacteria</taxon>
        <taxon>Bacillati</taxon>
        <taxon>Bacillota</taxon>
        <taxon>Clostridia</taxon>
        <taxon>Eubacteriales</taxon>
        <taxon>Clostridiaceae</taxon>
        <taxon>Youngiibacter</taxon>
    </lineage>
</organism>
<dbReference type="OrthoDB" id="9798408at2"/>
<comment type="similarity">
    <text evidence="2">Belongs to the UPF0718 family.</text>
</comment>
<evidence type="ECO:0000313" key="8">
    <source>
        <dbReference type="EMBL" id="ETA79099.1"/>
    </source>
</evidence>
<gene>
    <name evidence="8" type="ORF">T472_0219110</name>
</gene>
<comment type="caution">
    <text evidence="8">The sequence shown here is derived from an EMBL/GenBank/DDBJ whole genome shotgun (WGS) entry which is preliminary data.</text>
</comment>
<keyword evidence="4 7" id="KW-0812">Transmembrane</keyword>
<protein>
    <submittedName>
        <fullName evidence="8">Permease</fullName>
    </submittedName>
</protein>
<dbReference type="InterPro" id="IPR005524">
    <property type="entry name" value="DUF318"/>
</dbReference>
<feature type="transmembrane region" description="Helical" evidence="7">
    <location>
        <begin position="144"/>
        <end position="161"/>
    </location>
</feature>
<dbReference type="STRING" id="994573.T472_0219110"/>
<accession>V7I1Q7</accession>
<keyword evidence="6 7" id="KW-0472">Membrane</keyword>
<dbReference type="Pfam" id="PF03773">
    <property type="entry name" value="ArsP_1"/>
    <property type="match status" value="1"/>
</dbReference>